<dbReference type="PANTHER" id="PTHR14859:SF15">
    <property type="entry name" value="ENDONUCLEASE_EXONUCLEASE_PHOSPHATASE DOMAIN-CONTAINING PROTEIN"/>
    <property type="match status" value="1"/>
</dbReference>
<accession>A0ABT4BC30</accession>
<dbReference type="InterPro" id="IPR051916">
    <property type="entry name" value="GPI-anchor_lipid_remodeler"/>
</dbReference>
<evidence type="ECO:0000313" key="3">
    <source>
        <dbReference type="Proteomes" id="UP001151002"/>
    </source>
</evidence>
<evidence type="ECO:0000259" key="1">
    <source>
        <dbReference type="Pfam" id="PF03372"/>
    </source>
</evidence>
<organism evidence="2 3">
    <name type="scientific">Paractinoplanes pyxinae</name>
    <dbReference type="NCBI Taxonomy" id="2997416"/>
    <lineage>
        <taxon>Bacteria</taxon>
        <taxon>Bacillati</taxon>
        <taxon>Actinomycetota</taxon>
        <taxon>Actinomycetes</taxon>
        <taxon>Micromonosporales</taxon>
        <taxon>Micromonosporaceae</taxon>
        <taxon>Paractinoplanes</taxon>
    </lineage>
</organism>
<dbReference type="RefSeq" id="WP_267568634.1">
    <property type="nucleotide sequence ID" value="NZ_JAPNTZ010000018.1"/>
</dbReference>
<dbReference type="EMBL" id="JAPNTZ010000018">
    <property type="protein sequence ID" value="MCY1144078.1"/>
    <property type="molecule type" value="Genomic_DNA"/>
</dbReference>
<dbReference type="Pfam" id="PF03372">
    <property type="entry name" value="Exo_endo_phos"/>
    <property type="match status" value="1"/>
</dbReference>
<dbReference type="Gene3D" id="3.60.10.10">
    <property type="entry name" value="Endonuclease/exonuclease/phosphatase"/>
    <property type="match status" value="1"/>
</dbReference>
<keyword evidence="2" id="KW-0540">Nuclease</keyword>
<dbReference type="GO" id="GO:0004519">
    <property type="term" value="F:endonuclease activity"/>
    <property type="evidence" value="ECO:0007669"/>
    <property type="project" value="UniProtKB-KW"/>
</dbReference>
<keyword evidence="2" id="KW-0255">Endonuclease</keyword>
<comment type="caution">
    <text evidence="2">The sequence shown here is derived from an EMBL/GenBank/DDBJ whole genome shotgun (WGS) entry which is preliminary data.</text>
</comment>
<proteinExistence type="predicted"/>
<protein>
    <submittedName>
        <fullName evidence="2">Endonuclease/exonuclease/phosphatase family protein</fullName>
    </submittedName>
</protein>
<name>A0ABT4BC30_9ACTN</name>
<dbReference type="PANTHER" id="PTHR14859">
    <property type="entry name" value="CALCOFLUOR WHITE HYPERSENSITIVE PROTEIN PRECURSOR"/>
    <property type="match status" value="1"/>
</dbReference>
<sequence>MSFNIRHCEGPGGVLDVARIARVIRGSDAEIIGLQEVDRHFGDRSDWVDQVAELRRLVDFDACYGVNQDLGPPAPGRPRAQYGTAILSRHPIRRWRNTHLFKSPQGEQRGLLHAEIDVGGTPLHIFTVHLEWFAQTDRPQQVKEVVELIGSTSPAILLGDFNAPPTAPEIDMIRASFTDCWSLLRDGAAPTYPADAPTTCIDYIFAGQGVAPERVGVVMDDPMSSDHLPVLARLVLAAPPRSILTNSEWCDQ</sequence>
<dbReference type="Proteomes" id="UP001151002">
    <property type="component" value="Unassembled WGS sequence"/>
</dbReference>
<gene>
    <name evidence="2" type="ORF">OWR29_39295</name>
</gene>
<evidence type="ECO:0000313" key="2">
    <source>
        <dbReference type="EMBL" id="MCY1144078.1"/>
    </source>
</evidence>
<dbReference type="InterPro" id="IPR036691">
    <property type="entry name" value="Endo/exonu/phosph_ase_sf"/>
</dbReference>
<dbReference type="InterPro" id="IPR005135">
    <property type="entry name" value="Endo/exonuclease/phosphatase"/>
</dbReference>
<keyword evidence="3" id="KW-1185">Reference proteome</keyword>
<keyword evidence="2" id="KW-0378">Hydrolase</keyword>
<reference evidence="2" key="1">
    <citation type="submission" date="2022-11" db="EMBL/GenBank/DDBJ databases">
        <authorList>
            <person name="Somphong A."/>
            <person name="Phongsopitanun W."/>
        </authorList>
    </citation>
    <scope>NUCLEOTIDE SEQUENCE</scope>
    <source>
        <strain evidence="2">Pm04-4</strain>
    </source>
</reference>
<dbReference type="SUPFAM" id="SSF56219">
    <property type="entry name" value="DNase I-like"/>
    <property type="match status" value="1"/>
</dbReference>
<feature type="domain" description="Endonuclease/exonuclease/phosphatase" evidence="1">
    <location>
        <begin position="1"/>
        <end position="227"/>
    </location>
</feature>